<dbReference type="GO" id="GO:0003677">
    <property type="term" value="F:DNA binding"/>
    <property type="evidence" value="ECO:0007669"/>
    <property type="project" value="InterPro"/>
</dbReference>
<dbReference type="Gene3D" id="3.40.50.300">
    <property type="entry name" value="P-loop containing nucleotide triphosphate hydrolases"/>
    <property type="match status" value="2"/>
</dbReference>
<dbReference type="PANTHER" id="PTHR47396">
    <property type="entry name" value="TYPE I RESTRICTION ENZYME ECOKI R PROTEIN"/>
    <property type="match status" value="1"/>
</dbReference>
<dbReference type="KEGG" id="mds:MDIS_03350"/>
<dbReference type="GO" id="GO:0005829">
    <property type="term" value="C:cytosol"/>
    <property type="evidence" value="ECO:0007669"/>
    <property type="project" value="TreeGrafter"/>
</dbReference>
<dbReference type="SUPFAM" id="SSF52540">
    <property type="entry name" value="P-loop containing nucleoside triphosphate hydrolases"/>
    <property type="match status" value="2"/>
</dbReference>
<dbReference type="InterPro" id="IPR006935">
    <property type="entry name" value="Helicase/UvrB_N"/>
</dbReference>
<name>A0AAJ5NQZ0_9BACT</name>
<protein>
    <submittedName>
        <fullName evidence="2">Type III restriction enzyme, res subunit</fullName>
    </submittedName>
</protein>
<dbReference type="GO" id="GO:0005524">
    <property type="term" value="F:ATP binding"/>
    <property type="evidence" value="ECO:0007669"/>
    <property type="project" value="InterPro"/>
</dbReference>
<accession>A0AAJ5NQZ0</accession>
<reference evidence="2 3" key="1">
    <citation type="submission" date="2019-01" db="EMBL/GenBank/DDBJ databases">
        <authorList>
            <consortium name="Pathogen Informatics"/>
        </authorList>
    </citation>
    <scope>NUCLEOTIDE SEQUENCE [LARGE SCALE GENOMIC DNA]</scope>
    <source>
        <strain evidence="2 3">NCTC10125</strain>
    </source>
</reference>
<dbReference type="RefSeq" id="WP_052506236.1">
    <property type="nucleotide sequence ID" value="NZ_CP007229.1"/>
</dbReference>
<dbReference type="PANTHER" id="PTHR47396:SF1">
    <property type="entry name" value="ATP-DEPENDENT HELICASE IRC3-RELATED"/>
    <property type="match status" value="1"/>
</dbReference>
<dbReference type="EMBL" id="LR214971">
    <property type="protein sequence ID" value="VEU62284.1"/>
    <property type="molecule type" value="Genomic_DNA"/>
</dbReference>
<gene>
    <name evidence="2" type="ORF">NCTC10125_00631</name>
</gene>
<sequence>MKASRSQEKAINWILDKAVQHLLASKIHLGNQAEFNRPYQEFVNLKAPTGSGKTFMMFEFIKRLREKFLNNSEIRLIFVVCTVASSDLPGQIYRKFNEYKGHDNEIEIEHIQSPTAQAKSRKISEQDFTIKAKRNKIYILSGASFRANTIMKEQNVFYSFKNQISNQKYRLIYIRDEAHIGDSDSSKKDADFLKFEDDIQKTATFILKMTATPENFSNLYEISDQDLLHDEPLLIKSRLNFNQGFEENQEVNSEIILKTACQKFKKIKESYRENQELKSIYPAMLIQVENKTEKKAEEFNVQIQKITEIIKEEGLTYFKYFGENDIDSNLKGFKNWKLADVSNNLSPIDVIIFKVGPATGWDIPRACMLVQLREVSSKNLTIQTLGRIKRNPNPGLIKNAKLVHPGLEYYVYSNKKDNKIQGFELKTYTLKNENKSIKIIVGEHQLPKNLAENGQFLTSDNAFLSDYNNKVLQILANFINCEYKKKSENNFEKQNVIQIAETESHLFFLESTFFEKEKYKNSGIYSIFEQKVDQWLNSKNPNRYISGFFRNYGESQQQAGYEIYNLLGLKEIVLELKNKYQNLLNDYLINRIETEFYSKIISKIKVDREKIYTISLNMFWFLFLDKNIAKISTLFRQTLEKVKNQKLTYKIKKVKLPYEQVYKFESETENSKNKKKGEKIAKIDEFFTYEYTKKSGKIAENENNIPLDSRNEVEFLKILKKYSKNIKPPLKSTEFFWTKPHINEENPSLDYFDNEDGSLKKIYPDFIIGKRNKNNDFDVSHQFFIEIKDSESDINPEKTKLILDSFLDFFIGYRNYQKNQINTPHVSAMVCYVSEVNNENLECYGYSTIESLNKIISQKSIVEIDKCASDRETFYESCRLERLSKNSEDSKNSRAKHFINLKNLFSVS</sequence>
<evidence type="ECO:0000313" key="2">
    <source>
        <dbReference type="EMBL" id="VEU62284.1"/>
    </source>
</evidence>
<dbReference type="Proteomes" id="UP000289629">
    <property type="component" value="Chromosome"/>
</dbReference>
<evidence type="ECO:0000259" key="1">
    <source>
        <dbReference type="Pfam" id="PF04851"/>
    </source>
</evidence>
<dbReference type="GO" id="GO:0016787">
    <property type="term" value="F:hydrolase activity"/>
    <property type="evidence" value="ECO:0007669"/>
    <property type="project" value="InterPro"/>
</dbReference>
<dbReference type="REBASE" id="302412">
    <property type="entry name" value="Mdi10125ORF632P"/>
</dbReference>
<dbReference type="AlphaFoldDB" id="A0AAJ5NQZ0"/>
<dbReference type="CDD" id="cd18785">
    <property type="entry name" value="SF2_C"/>
    <property type="match status" value="1"/>
</dbReference>
<feature type="domain" description="Helicase/UvrB N-terminal" evidence="1">
    <location>
        <begin position="5"/>
        <end position="214"/>
    </location>
</feature>
<evidence type="ECO:0000313" key="3">
    <source>
        <dbReference type="Proteomes" id="UP000289629"/>
    </source>
</evidence>
<dbReference type="InterPro" id="IPR050742">
    <property type="entry name" value="Helicase_Restrict-Modif_Enz"/>
</dbReference>
<dbReference type="InterPro" id="IPR027417">
    <property type="entry name" value="P-loop_NTPase"/>
</dbReference>
<dbReference type="Pfam" id="PF04851">
    <property type="entry name" value="ResIII"/>
    <property type="match status" value="1"/>
</dbReference>
<dbReference type="REBASE" id="298236">
    <property type="entry name" value="Mdi10125ORFAP"/>
</dbReference>
<proteinExistence type="predicted"/>
<organism evidence="2 3">
    <name type="scientific">Mesomycoplasma dispar</name>
    <dbReference type="NCBI Taxonomy" id="86660"/>
    <lineage>
        <taxon>Bacteria</taxon>
        <taxon>Bacillati</taxon>
        <taxon>Mycoplasmatota</taxon>
        <taxon>Mycoplasmoidales</taxon>
        <taxon>Metamycoplasmataceae</taxon>
        <taxon>Mesomycoplasma</taxon>
    </lineage>
</organism>